<reference evidence="1" key="1">
    <citation type="submission" date="2020-03" db="EMBL/GenBank/DDBJ databases">
        <title>The deep terrestrial virosphere.</title>
        <authorList>
            <person name="Holmfeldt K."/>
            <person name="Nilsson E."/>
            <person name="Simone D."/>
            <person name="Lopez-Fernandez M."/>
            <person name="Wu X."/>
            <person name="de Brujin I."/>
            <person name="Lundin D."/>
            <person name="Andersson A."/>
            <person name="Bertilsson S."/>
            <person name="Dopson M."/>
        </authorList>
    </citation>
    <scope>NUCLEOTIDE SEQUENCE</scope>
    <source>
        <strain evidence="3">MM415A01886</strain>
        <strain evidence="2">MM415B00826</strain>
        <strain evidence="1">TM448A05292</strain>
        <strain evidence="4">TM448B05135</strain>
    </source>
</reference>
<dbReference type="EMBL" id="MT142133">
    <property type="protein sequence ID" value="QJA74980.1"/>
    <property type="molecule type" value="Genomic_DNA"/>
</dbReference>
<evidence type="ECO:0000313" key="1">
    <source>
        <dbReference type="EMBL" id="QJA54580.1"/>
    </source>
</evidence>
<dbReference type="EMBL" id="MT141462">
    <property type="protein sequence ID" value="QJA62123.1"/>
    <property type="molecule type" value="Genomic_DNA"/>
</dbReference>
<sequence>MDREQAIQTMAKPIASRLRSILVLRGMTSWSWENEDREVDAHARGAAKDIYDAGYRLPQEQAAPGNREGLEDIIREVWWNGHGLSSGEIINLTEYFKNKADQILSLIEHELKWADENYQAFHEGQSTSKEVKKWARGY</sequence>
<dbReference type="EMBL" id="MT145123">
    <property type="protein sequence ID" value="QJI03830.1"/>
    <property type="molecule type" value="Genomic_DNA"/>
</dbReference>
<accession>A0A6H2A576</accession>
<dbReference type="EMBL" id="MT144519">
    <property type="protein sequence ID" value="QJA54580.1"/>
    <property type="molecule type" value="Genomic_DNA"/>
</dbReference>
<proteinExistence type="predicted"/>
<organism evidence="1">
    <name type="scientific">viral metagenome</name>
    <dbReference type="NCBI Taxonomy" id="1070528"/>
    <lineage>
        <taxon>unclassified sequences</taxon>
        <taxon>metagenomes</taxon>
        <taxon>organismal metagenomes</taxon>
    </lineage>
</organism>
<gene>
    <name evidence="3" type="ORF">MM415A01886_0011</name>
    <name evidence="2" type="ORF">MM415B00826_0034</name>
    <name evidence="1" type="ORF">TM448A05292_0009</name>
    <name evidence="4" type="ORF">TM448B05135_0006</name>
</gene>
<evidence type="ECO:0000313" key="2">
    <source>
        <dbReference type="EMBL" id="QJA62123.1"/>
    </source>
</evidence>
<evidence type="ECO:0000313" key="4">
    <source>
        <dbReference type="EMBL" id="QJI03830.1"/>
    </source>
</evidence>
<dbReference type="AlphaFoldDB" id="A0A6H2A576"/>
<protein>
    <submittedName>
        <fullName evidence="1">Uncharacterized protein</fullName>
    </submittedName>
</protein>
<evidence type="ECO:0000313" key="3">
    <source>
        <dbReference type="EMBL" id="QJA74980.1"/>
    </source>
</evidence>
<name>A0A6H2A576_9ZZZZ</name>